<dbReference type="InterPro" id="IPR002902">
    <property type="entry name" value="GNK2"/>
</dbReference>
<feature type="chain" id="PRO_5029628128" description="Gnk2-homologous domain-containing protein" evidence="15">
    <location>
        <begin position="26"/>
        <end position="285"/>
    </location>
</feature>
<dbReference type="Gene3D" id="3.30.430.20">
    <property type="entry name" value="Gnk2 domain, C-X8-C-X2-C motif"/>
    <property type="match status" value="2"/>
</dbReference>
<dbReference type="PROSITE" id="PS51473">
    <property type="entry name" value="GNK2"/>
    <property type="match status" value="2"/>
</dbReference>
<keyword evidence="10" id="KW-0472">Membrane</keyword>
<dbReference type="GO" id="GO:0005886">
    <property type="term" value="C:plasma membrane"/>
    <property type="evidence" value="ECO:0007669"/>
    <property type="project" value="UniProtKB-SubCell"/>
</dbReference>
<evidence type="ECO:0000256" key="13">
    <source>
        <dbReference type="ARBA" id="ARBA00038393"/>
    </source>
</evidence>
<reference evidence="17" key="1">
    <citation type="submission" date="2020-02" db="EMBL/GenBank/DDBJ databases">
        <authorList>
            <person name="Scholz U."/>
            <person name="Mascher M."/>
            <person name="Fiebig A."/>
        </authorList>
    </citation>
    <scope>NUCLEOTIDE SEQUENCE</scope>
</reference>
<evidence type="ECO:0000256" key="8">
    <source>
        <dbReference type="ARBA" id="ARBA00022949"/>
    </source>
</evidence>
<keyword evidence="4" id="KW-0945">Host-virus interaction</keyword>
<protein>
    <recommendedName>
        <fullName evidence="16">Gnk2-homologous domain-containing protein</fullName>
    </recommendedName>
</protein>
<organism evidence="17 18">
    <name type="scientific">Spirodela intermedia</name>
    <name type="common">Intermediate duckweed</name>
    <dbReference type="NCBI Taxonomy" id="51605"/>
    <lineage>
        <taxon>Eukaryota</taxon>
        <taxon>Viridiplantae</taxon>
        <taxon>Streptophyta</taxon>
        <taxon>Embryophyta</taxon>
        <taxon>Tracheophyta</taxon>
        <taxon>Spermatophyta</taxon>
        <taxon>Magnoliopsida</taxon>
        <taxon>Liliopsida</taxon>
        <taxon>Araceae</taxon>
        <taxon>Lemnoideae</taxon>
        <taxon>Spirodela</taxon>
    </lineage>
</organism>
<dbReference type="GO" id="GO:0046739">
    <property type="term" value="P:transport of virus in multicellular host"/>
    <property type="evidence" value="ECO:0007669"/>
    <property type="project" value="TreeGrafter"/>
</dbReference>
<comment type="subcellular location">
    <subcellularLocation>
        <location evidence="12">Cell junction</location>
        <location evidence="12">Plasmodesma</location>
    </subcellularLocation>
    <subcellularLocation>
        <location evidence="1">Cell membrane</location>
        <topology evidence="1">Single-pass type I membrane protein</topology>
    </subcellularLocation>
</comment>
<keyword evidence="3" id="KW-1003">Cell membrane</keyword>
<dbReference type="Pfam" id="PF01657">
    <property type="entry name" value="Stress-antifung"/>
    <property type="match status" value="2"/>
</dbReference>
<evidence type="ECO:0000256" key="1">
    <source>
        <dbReference type="ARBA" id="ARBA00004251"/>
    </source>
</evidence>
<evidence type="ECO:0000256" key="15">
    <source>
        <dbReference type="SAM" id="SignalP"/>
    </source>
</evidence>
<proteinExistence type="inferred from homology"/>
<gene>
    <name evidence="17" type="ORF">SI8410_07009608</name>
</gene>
<dbReference type="InterPro" id="IPR051378">
    <property type="entry name" value="Cell2Cell_Antifungal"/>
</dbReference>
<feature type="domain" description="Gnk2-homologous" evidence="16">
    <location>
        <begin position="147"/>
        <end position="248"/>
    </location>
</feature>
<dbReference type="OrthoDB" id="1926347at2759"/>
<evidence type="ECO:0000256" key="11">
    <source>
        <dbReference type="ARBA" id="ARBA00023157"/>
    </source>
</evidence>
<keyword evidence="5" id="KW-0812">Transmembrane</keyword>
<evidence type="ECO:0000256" key="4">
    <source>
        <dbReference type="ARBA" id="ARBA00022581"/>
    </source>
</evidence>
<feature type="compositionally biased region" description="Low complexity" evidence="14">
    <location>
        <begin position="269"/>
        <end position="285"/>
    </location>
</feature>
<dbReference type="Proteomes" id="UP000663760">
    <property type="component" value="Chromosome 7"/>
</dbReference>
<keyword evidence="18" id="KW-1185">Reference proteome</keyword>
<dbReference type="FunFam" id="3.30.430.20:FF:000001">
    <property type="entry name" value="cysteine-rich repeat secretory protein 3"/>
    <property type="match status" value="1"/>
</dbReference>
<keyword evidence="6 15" id="KW-0732">Signal</keyword>
<dbReference type="InterPro" id="IPR038408">
    <property type="entry name" value="GNK2_sf"/>
</dbReference>
<feature type="region of interest" description="Disordered" evidence="14">
    <location>
        <begin position="251"/>
        <end position="285"/>
    </location>
</feature>
<dbReference type="AlphaFoldDB" id="A0A7I8KPB7"/>
<sequence>MAIPRTSQLFRSLAVLLAAAVLVFAVVPAVTPAAEPYDLVYKGCANQSFPSDGLAYPQALAALSSALVAKSAASMFYKTTTAGGGGQPSLFGLFQCRGDLSAADCAACVGRIPAMWGSLCGQTTAARIQLSGCYGLYEISGFPQVSGTKMLYKECGRSGGAGGGFEEKRDTAFASLESAMAAGSAGGFYAAGNGNLRVMAQCEGDLSVADCAECVTESVQKAEVECGGASSGRMYLDKCYLSYGSFPDGGGGGGGGGEGGGGGASGTQSVRRVADSSSSRFGRFR</sequence>
<dbReference type="PANTHER" id="PTHR32080:SF24">
    <property type="entry name" value="PLASMODESMATA-LOCATED PROTEIN 2"/>
    <property type="match status" value="1"/>
</dbReference>
<evidence type="ECO:0000256" key="12">
    <source>
        <dbReference type="ARBA" id="ARBA00024184"/>
    </source>
</evidence>
<dbReference type="GO" id="GO:0010497">
    <property type="term" value="P:plasmodesmata-mediated intercellular transport"/>
    <property type="evidence" value="ECO:0007669"/>
    <property type="project" value="TreeGrafter"/>
</dbReference>
<evidence type="ECO:0000256" key="2">
    <source>
        <dbReference type="ARBA" id="ARBA00022448"/>
    </source>
</evidence>
<evidence type="ECO:0000259" key="16">
    <source>
        <dbReference type="PROSITE" id="PS51473"/>
    </source>
</evidence>
<evidence type="ECO:0000256" key="3">
    <source>
        <dbReference type="ARBA" id="ARBA00022475"/>
    </source>
</evidence>
<keyword evidence="8" id="KW-0965">Cell junction</keyword>
<keyword evidence="7" id="KW-0677">Repeat</keyword>
<evidence type="ECO:0000256" key="7">
    <source>
        <dbReference type="ARBA" id="ARBA00022737"/>
    </source>
</evidence>
<evidence type="ECO:0000256" key="10">
    <source>
        <dbReference type="ARBA" id="ARBA00023136"/>
    </source>
</evidence>
<dbReference type="CDD" id="cd23509">
    <property type="entry name" value="Gnk2-like"/>
    <property type="match status" value="2"/>
</dbReference>
<evidence type="ECO:0000256" key="14">
    <source>
        <dbReference type="SAM" id="MobiDB-lite"/>
    </source>
</evidence>
<feature type="compositionally biased region" description="Gly residues" evidence="14">
    <location>
        <begin position="251"/>
        <end position="265"/>
    </location>
</feature>
<evidence type="ECO:0000313" key="17">
    <source>
        <dbReference type="EMBL" id="CAA7398938.1"/>
    </source>
</evidence>
<evidence type="ECO:0000313" key="18">
    <source>
        <dbReference type="Proteomes" id="UP000663760"/>
    </source>
</evidence>
<name>A0A7I8KPB7_SPIIN</name>
<accession>A0A7I8KPB7</accession>
<feature type="domain" description="Gnk2-homologous" evidence="16">
    <location>
        <begin position="38"/>
        <end position="142"/>
    </location>
</feature>
<feature type="signal peptide" evidence="15">
    <location>
        <begin position="1"/>
        <end position="25"/>
    </location>
</feature>
<evidence type="ECO:0000256" key="9">
    <source>
        <dbReference type="ARBA" id="ARBA00022989"/>
    </source>
</evidence>
<keyword evidence="2" id="KW-0813">Transport</keyword>
<evidence type="ECO:0000256" key="5">
    <source>
        <dbReference type="ARBA" id="ARBA00022692"/>
    </source>
</evidence>
<dbReference type="PANTHER" id="PTHR32080">
    <property type="entry name" value="ANTIFUNGAL PROTEIN GINKBILOBIN-2-LIKE"/>
    <property type="match status" value="1"/>
</dbReference>
<comment type="similarity">
    <text evidence="13">Belongs to the cysteine-rich repeat secretory protein family. Plasmodesmata-located proteins (PDLD) subfamily.</text>
</comment>
<dbReference type="EMBL" id="LR746270">
    <property type="protein sequence ID" value="CAA7398938.1"/>
    <property type="molecule type" value="Genomic_DNA"/>
</dbReference>
<keyword evidence="9" id="KW-1133">Transmembrane helix</keyword>
<evidence type="ECO:0000256" key="6">
    <source>
        <dbReference type="ARBA" id="ARBA00022729"/>
    </source>
</evidence>
<keyword evidence="11" id="KW-1015">Disulfide bond</keyword>
<dbReference type="GO" id="GO:0009506">
    <property type="term" value="C:plasmodesma"/>
    <property type="evidence" value="ECO:0007669"/>
    <property type="project" value="UniProtKB-SubCell"/>
</dbReference>